<evidence type="ECO:0000256" key="12">
    <source>
        <dbReference type="ARBA" id="ARBA00023146"/>
    </source>
</evidence>
<dbReference type="InterPro" id="IPR045864">
    <property type="entry name" value="aa-tRNA-synth_II/BPL/LPL"/>
</dbReference>
<dbReference type="Gene3D" id="3.40.50.800">
    <property type="entry name" value="Anticodon-binding domain"/>
    <property type="match status" value="1"/>
</dbReference>
<dbReference type="GO" id="GO:0046872">
    <property type="term" value="F:metal ion binding"/>
    <property type="evidence" value="ECO:0007669"/>
    <property type="project" value="UniProtKB-KW"/>
</dbReference>
<dbReference type="EMBL" id="PFGP01000113">
    <property type="protein sequence ID" value="PIW66120.1"/>
    <property type="molecule type" value="Genomic_DNA"/>
</dbReference>
<evidence type="ECO:0000256" key="1">
    <source>
        <dbReference type="ARBA" id="ARBA00008226"/>
    </source>
</evidence>
<dbReference type="InterPro" id="IPR004154">
    <property type="entry name" value="Anticodon-bd"/>
</dbReference>
<reference evidence="16 17" key="1">
    <citation type="submission" date="2017-09" db="EMBL/GenBank/DDBJ databases">
        <title>Depth-based differentiation of microbial function through sediment-hosted aquifers and enrichment of novel symbionts in the deep terrestrial subsurface.</title>
        <authorList>
            <person name="Probst A.J."/>
            <person name="Ladd B."/>
            <person name="Jarett J.K."/>
            <person name="Geller-Mcgrath D.E."/>
            <person name="Sieber C.M."/>
            <person name="Emerson J.B."/>
            <person name="Anantharaman K."/>
            <person name="Thomas B.C."/>
            <person name="Malmstrom R."/>
            <person name="Stieglmeier M."/>
            <person name="Klingl A."/>
            <person name="Woyke T."/>
            <person name="Ryan C.M."/>
            <person name="Banfield J.F."/>
        </authorList>
    </citation>
    <scope>NUCLEOTIDE SEQUENCE [LARGE SCALE GENOMIC DNA]</scope>
    <source>
        <strain evidence="16">CG12_big_fil_rev_8_21_14_0_65_43_15</strain>
    </source>
</reference>
<keyword evidence="6" id="KW-0479">Metal-binding</keyword>
<dbReference type="SUPFAM" id="SSF55186">
    <property type="entry name" value="ThrRS/AlaRS common domain"/>
    <property type="match status" value="1"/>
</dbReference>
<dbReference type="PANTHER" id="PTHR11451:SF44">
    <property type="entry name" value="THREONINE--TRNA LIGASE, CHLOROPLASTIC_MITOCHONDRIAL 2"/>
    <property type="match status" value="1"/>
</dbReference>
<evidence type="ECO:0000256" key="2">
    <source>
        <dbReference type="ARBA" id="ARBA00013163"/>
    </source>
</evidence>
<evidence type="ECO:0000256" key="5">
    <source>
        <dbReference type="ARBA" id="ARBA00022598"/>
    </source>
</evidence>
<dbReference type="InterPro" id="IPR002320">
    <property type="entry name" value="Thr-tRNA-ligase_IIa"/>
</dbReference>
<dbReference type="InterPro" id="IPR033728">
    <property type="entry name" value="ThrRS_core"/>
</dbReference>
<evidence type="ECO:0000256" key="9">
    <source>
        <dbReference type="ARBA" id="ARBA00022840"/>
    </source>
</evidence>
<dbReference type="Pfam" id="PF07973">
    <property type="entry name" value="tRNA_SAD"/>
    <property type="match status" value="1"/>
</dbReference>
<dbReference type="SUPFAM" id="SSF55681">
    <property type="entry name" value="Class II aaRS and biotin synthetases"/>
    <property type="match status" value="1"/>
</dbReference>
<dbReference type="SUPFAM" id="SSF52954">
    <property type="entry name" value="Class II aaRS ABD-related"/>
    <property type="match status" value="1"/>
</dbReference>
<keyword evidence="9" id="KW-0067">ATP-binding</keyword>
<dbReference type="GO" id="GO:0000049">
    <property type="term" value="F:tRNA binding"/>
    <property type="evidence" value="ECO:0007669"/>
    <property type="project" value="UniProtKB-KW"/>
</dbReference>
<dbReference type="InterPro" id="IPR047246">
    <property type="entry name" value="ThrRS_anticodon"/>
</dbReference>
<dbReference type="CDD" id="cd00860">
    <property type="entry name" value="ThrRS_anticodon"/>
    <property type="match status" value="1"/>
</dbReference>
<dbReference type="Gene3D" id="3.30.980.10">
    <property type="entry name" value="Threonyl-trna Synthetase, Chain A, domain 2"/>
    <property type="match status" value="1"/>
</dbReference>
<dbReference type="CDD" id="cd00771">
    <property type="entry name" value="ThrRS_core"/>
    <property type="match status" value="1"/>
</dbReference>
<dbReference type="GO" id="GO:0006435">
    <property type="term" value="P:threonyl-tRNA aminoacylation"/>
    <property type="evidence" value="ECO:0007669"/>
    <property type="project" value="UniProtKB-UniRule"/>
</dbReference>
<evidence type="ECO:0000256" key="11">
    <source>
        <dbReference type="ARBA" id="ARBA00022917"/>
    </source>
</evidence>
<keyword evidence="5 16" id="KW-0436">Ligase</keyword>
<dbReference type="FunFam" id="3.30.930.10:FF:000002">
    <property type="entry name" value="Threonine--tRNA ligase"/>
    <property type="match status" value="1"/>
</dbReference>
<dbReference type="FunFam" id="3.30.54.20:FF:000002">
    <property type="entry name" value="Threonine--tRNA ligase"/>
    <property type="match status" value="1"/>
</dbReference>
<evidence type="ECO:0000256" key="6">
    <source>
        <dbReference type="ARBA" id="ARBA00022723"/>
    </source>
</evidence>
<dbReference type="Gene3D" id="3.30.930.10">
    <property type="entry name" value="Bira Bifunctional Protein, Domain 2"/>
    <property type="match status" value="1"/>
</dbReference>
<evidence type="ECO:0000259" key="15">
    <source>
        <dbReference type="PROSITE" id="PS50862"/>
    </source>
</evidence>
<dbReference type="Proteomes" id="UP000231267">
    <property type="component" value="Unassembled WGS sequence"/>
</dbReference>
<keyword evidence="8" id="KW-0862">Zinc</keyword>
<dbReference type="Pfam" id="PF00587">
    <property type="entry name" value="tRNA-synt_2b"/>
    <property type="match status" value="1"/>
</dbReference>
<dbReference type="NCBIfam" id="TIGR00418">
    <property type="entry name" value="thrS"/>
    <property type="match status" value="1"/>
</dbReference>
<dbReference type="EC" id="6.1.1.3" evidence="2 14"/>
<gene>
    <name evidence="16" type="ORF">COW11_05020</name>
</gene>
<keyword evidence="10" id="KW-0694">RNA-binding</keyword>
<protein>
    <recommendedName>
        <fullName evidence="2 14">Threonine--tRNA ligase</fullName>
        <ecNumber evidence="2 14">6.1.1.3</ecNumber>
    </recommendedName>
</protein>
<accession>A0A2J0LJA1</accession>
<name>A0A2J0LJA1_9BACT</name>
<dbReference type="InterPro" id="IPR012947">
    <property type="entry name" value="tRNA_SAD"/>
</dbReference>
<comment type="similarity">
    <text evidence="1">Belongs to the class-II aminoacyl-tRNA synthetase family.</text>
</comment>
<evidence type="ECO:0000256" key="7">
    <source>
        <dbReference type="ARBA" id="ARBA00022741"/>
    </source>
</evidence>
<keyword evidence="4" id="KW-0820">tRNA-binding</keyword>
<keyword evidence="7" id="KW-0547">Nucleotide-binding</keyword>
<dbReference type="FunFam" id="3.40.50.800:FF:000001">
    <property type="entry name" value="Threonine--tRNA ligase"/>
    <property type="match status" value="1"/>
</dbReference>
<dbReference type="AlphaFoldDB" id="A0A2J0LJA1"/>
<sequence>KEAIKLFKGLKETYKVELIEEIADEKVSVYKHGDFVDLCRGPHVESTGKVKAFKLLSIAGAYWRGSEKNAMLQRIYGTAFLTKEELDKFLFVQEEAKKRDHRKIGKDLDLFSIQDEMGAGLVFWHPKGAFIRNLIENYWKAEHIKRGYELVNIPHIGKIDLWKTSGHVDFYKDYMYSPMSVDEQKYIIKPMNCPGHILIYKSQLHSYRDLPVKFAELGTVYRYERSGVLHGLMRVRGFTQDDAHIFCTQDQVKIEIEKVLDLTFEMLGKFGFKEYDIYISTMPEKHVGADAAWKLATNALTDALKDKVGDKYCVDPGEGVFYGPKIDIKIKDALGRSWQCTTIQVDFNLPERFDVTYIDDSGQKKQPIMIHRAILGSLERFFGVLVEHYAGAFPLWLSPVQAVVIPIKDTIKDYAAGVKEAVQEKGIRVEIDPRSETLNYKIRDAQTNKIPYMVIVGEKEKEKGLISVRSRSEGDLGQMELGKFIEQINKQMQEVDYSKED</sequence>
<comment type="catalytic activity">
    <reaction evidence="13">
        <text>tRNA(Thr) + L-threonine + ATP = L-threonyl-tRNA(Thr) + AMP + diphosphate + H(+)</text>
        <dbReference type="Rhea" id="RHEA:24624"/>
        <dbReference type="Rhea" id="RHEA-COMP:9670"/>
        <dbReference type="Rhea" id="RHEA-COMP:9704"/>
        <dbReference type="ChEBI" id="CHEBI:15378"/>
        <dbReference type="ChEBI" id="CHEBI:30616"/>
        <dbReference type="ChEBI" id="CHEBI:33019"/>
        <dbReference type="ChEBI" id="CHEBI:57926"/>
        <dbReference type="ChEBI" id="CHEBI:78442"/>
        <dbReference type="ChEBI" id="CHEBI:78534"/>
        <dbReference type="ChEBI" id="CHEBI:456215"/>
        <dbReference type="EC" id="6.1.1.3"/>
    </reaction>
</comment>
<evidence type="ECO:0000256" key="10">
    <source>
        <dbReference type="ARBA" id="ARBA00022884"/>
    </source>
</evidence>
<comment type="caution">
    <text evidence="16">The sequence shown here is derived from an EMBL/GenBank/DDBJ whole genome shotgun (WGS) entry which is preliminary data.</text>
</comment>
<dbReference type="Pfam" id="PF03129">
    <property type="entry name" value="HGTP_anticodon"/>
    <property type="match status" value="1"/>
</dbReference>
<evidence type="ECO:0000256" key="4">
    <source>
        <dbReference type="ARBA" id="ARBA00022555"/>
    </source>
</evidence>
<dbReference type="PROSITE" id="PS50862">
    <property type="entry name" value="AA_TRNA_LIGASE_II"/>
    <property type="match status" value="1"/>
</dbReference>
<dbReference type="InterPro" id="IPR002314">
    <property type="entry name" value="aa-tRNA-synt_IIb"/>
</dbReference>
<feature type="domain" description="Aminoacyl-transfer RNA synthetases class-II family profile" evidence="15">
    <location>
        <begin position="100"/>
        <end position="394"/>
    </location>
</feature>
<evidence type="ECO:0000256" key="13">
    <source>
        <dbReference type="ARBA" id="ARBA00049515"/>
    </source>
</evidence>
<evidence type="ECO:0000256" key="3">
    <source>
        <dbReference type="ARBA" id="ARBA00022490"/>
    </source>
</evidence>
<dbReference type="SMART" id="SM00863">
    <property type="entry name" value="tRNA_SAD"/>
    <property type="match status" value="1"/>
</dbReference>
<keyword evidence="12" id="KW-0030">Aminoacyl-tRNA synthetase</keyword>
<dbReference type="PANTHER" id="PTHR11451">
    <property type="entry name" value="THREONINE-TRNA LIGASE"/>
    <property type="match status" value="1"/>
</dbReference>
<keyword evidence="3" id="KW-0963">Cytoplasm</keyword>
<feature type="non-terminal residue" evidence="16">
    <location>
        <position position="1"/>
    </location>
</feature>
<dbReference type="HAMAP" id="MF_00184">
    <property type="entry name" value="Thr_tRNA_synth"/>
    <property type="match status" value="1"/>
</dbReference>
<evidence type="ECO:0000256" key="8">
    <source>
        <dbReference type="ARBA" id="ARBA00022833"/>
    </source>
</evidence>
<dbReference type="GO" id="GO:0004829">
    <property type="term" value="F:threonine-tRNA ligase activity"/>
    <property type="evidence" value="ECO:0007669"/>
    <property type="project" value="UniProtKB-UniRule"/>
</dbReference>
<evidence type="ECO:0000313" key="16">
    <source>
        <dbReference type="EMBL" id="PIW66120.1"/>
    </source>
</evidence>
<dbReference type="GO" id="GO:0005737">
    <property type="term" value="C:cytoplasm"/>
    <property type="evidence" value="ECO:0007669"/>
    <property type="project" value="UniProtKB-UniRule"/>
</dbReference>
<dbReference type="InterPro" id="IPR006195">
    <property type="entry name" value="aa-tRNA-synth_II"/>
</dbReference>
<dbReference type="InterPro" id="IPR036621">
    <property type="entry name" value="Anticodon-bd_dom_sf"/>
</dbReference>
<keyword evidence="11" id="KW-0648">Protein biosynthesis</keyword>
<proteinExistence type="inferred from homology"/>
<evidence type="ECO:0000256" key="14">
    <source>
        <dbReference type="NCBIfam" id="TIGR00418"/>
    </source>
</evidence>
<organism evidence="16 17">
    <name type="scientific">Candidatus Taenaricola geysiri</name>
    <dbReference type="NCBI Taxonomy" id="1974752"/>
    <lineage>
        <taxon>Bacteria</taxon>
        <taxon>Pseudomonadati</taxon>
        <taxon>Candidatus Omnitrophota</taxon>
        <taxon>Candidatus Taenaricola</taxon>
    </lineage>
</organism>
<dbReference type="GO" id="GO:0005524">
    <property type="term" value="F:ATP binding"/>
    <property type="evidence" value="ECO:0007669"/>
    <property type="project" value="UniProtKB-KW"/>
</dbReference>
<evidence type="ECO:0000313" key="17">
    <source>
        <dbReference type="Proteomes" id="UP000231267"/>
    </source>
</evidence>
<dbReference type="InterPro" id="IPR018163">
    <property type="entry name" value="Thr/Ala-tRNA-synth_IIc_edit"/>
</dbReference>
<dbReference type="PRINTS" id="PR01047">
    <property type="entry name" value="TRNASYNTHTHR"/>
</dbReference>